<keyword evidence="3 5" id="KW-0808">Transferase</keyword>
<evidence type="ECO:0000259" key="7">
    <source>
        <dbReference type="Pfam" id="PF02911"/>
    </source>
</evidence>
<evidence type="ECO:0000259" key="6">
    <source>
        <dbReference type="Pfam" id="PF00551"/>
    </source>
</evidence>
<dbReference type="HAMAP" id="MF_00182">
    <property type="entry name" value="Formyl_trans"/>
    <property type="match status" value="1"/>
</dbReference>
<dbReference type="GO" id="GO:0004479">
    <property type="term" value="F:methionyl-tRNA formyltransferase activity"/>
    <property type="evidence" value="ECO:0007669"/>
    <property type="project" value="UniProtKB-EC"/>
</dbReference>
<dbReference type="Pfam" id="PF00551">
    <property type="entry name" value="Formyl_trans_N"/>
    <property type="match status" value="1"/>
</dbReference>
<feature type="domain" description="Formyl transferase N-terminal" evidence="6">
    <location>
        <begin position="2"/>
        <end position="188"/>
    </location>
</feature>
<name>A0ABY6G5E1_9BURK</name>
<dbReference type="InterPro" id="IPR036477">
    <property type="entry name" value="Formyl_transf_N_sf"/>
</dbReference>
<evidence type="ECO:0000256" key="2">
    <source>
        <dbReference type="ARBA" id="ARBA00012261"/>
    </source>
</evidence>
<dbReference type="InterPro" id="IPR011034">
    <property type="entry name" value="Formyl_transferase-like_C_sf"/>
</dbReference>
<dbReference type="CDD" id="cd08646">
    <property type="entry name" value="FMT_core_Met-tRNA-FMT_N"/>
    <property type="match status" value="1"/>
</dbReference>
<accession>A0ABY6G5E1</accession>
<dbReference type="CDD" id="cd08704">
    <property type="entry name" value="Met_tRNA_FMT_C"/>
    <property type="match status" value="1"/>
</dbReference>
<dbReference type="PANTHER" id="PTHR11138:SF5">
    <property type="entry name" value="METHIONYL-TRNA FORMYLTRANSFERASE, MITOCHONDRIAL"/>
    <property type="match status" value="1"/>
</dbReference>
<dbReference type="EMBL" id="CP106881">
    <property type="protein sequence ID" value="UYG50210.1"/>
    <property type="molecule type" value="Genomic_DNA"/>
</dbReference>
<gene>
    <name evidence="5 8" type="primary">fmt</name>
    <name evidence="8" type="ORF">M9799_08760</name>
</gene>
<dbReference type="SUPFAM" id="SSF50486">
    <property type="entry name" value="FMT C-terminal domain-like"/>
    <property type="match status" value="1"/>
</dbReference>
<dbReference type="Pfam" id="PF02911">
    <property type="entry name" value="Formyl_trans_C"/>
    <property type="match status" value="1"/>
</dbReference>
<dbReference type="RefSeq" id="WP_231042829.1">
    <property type="nucleotide sequence ID" value="NZ_CP106881.1"/>
</dbReference>
<proteinExistence type="inferred from homology"/>
<dbReference type="InterPro" id="IPR041711">
    <property type="entry name" value="Met-tRNA-FMT_N"/>
</dbReference>
<organism evidence="8 9">
    <name type="scientific">Comamonas endophytica</name>
    <dbReference type="NCBI Taxonomy" id="2949090"/>
    <lineage>
        <taxon>Bacteria</taxon>
        <taxon>Pseudomonadati</taxon>
        <taxon>Pseudomonadota</taxon>
        <taxon>Betaproteobacteria</taxon>
        <taxon>Burkholderiales</taxon>
        <taxon>Comamonadaceae</taxon>
        <taxon>Comamonas</taxon>
    </lineage>
</organism>
<keyword evidence="4 5" id="KW-0648">Protein biosynthesis</keyword>
<dbReference type="Proteomes" id="UP001162800">
    <property type="component" value="Chromosome"/>
</dbReference>
<evidence type="ECO:0000256" key="3">
    <source>
        <dbReference type="ARBA" id="ARBA00022679"/>
    </source>
</evidence>
<feature type="binding site" evidence="5">
    <location>
        <begin position="117"/>
        <end position="120"/>
    </location>
    <ligand>
        <name>(6S)-5,6,7,8-tetrahydrofolate</name>
        <dbReference type="ChEBI" id="CHEBI:57453"/>
    </ligand>
</feature>
<comment type="catalytic activity">
    <reaction evidence="5">
        <text>L-methionyl-tRNA(fMet) + (6R)-10-formyltetrahydrofolate = N-formyl-L-methionyl-tRNA(fMet) + (6S)-5,6,7,8-tetrahydrofolate + H(+)</text>
        <dbReference type="Rhea" id="RHEA:24380"/>
        <dbReference type="Rhea" id="RHEA-COMP:9952"/>
        <dbReference type="Rhea" id="RHEA-COMP:9953"/>
        <dbReference type="ChEBI" id="CHEBI:15378"/>
        <dbReference type="ChEBI" id="CHEBI:57453"/>
        <dbReference type="ChEBI" id="CHEBI:78530"/>
        <dbReference type="ChEBI" id="CHEBI:78844"/>
        <dbReference type="ChEBI" id="CHEBI:195366"/>
        <dbReference type="EC" id="2.1.2.9"/>
    </reaction>
</comment>
<dbReference type="PANTHER" id="PTHR11138">
    <property type="entry name" value="METHIONYL-TRNA FORMYLTRANSFERASE"/>
    <property type="match status" value="1"/>
</dbReference>
<evidence type="ECO:0000256" key="4">
    <source>
        <dbReference type="ARBA" id="ARBA00022917"/>
    </source>
</evidence>
<dbReference type="InterPro" id="IPR044135">
    <property type="entry name" value="Met-tRNA-FMT_C"/>
</dbReference>
<keyword evidence="9" id="KW-1185">Reference proteome</keyword>
<dbReference type="EC" id="2.1.2.9" evidence="2 5"/>
<dbReference type="InterPro" id="IPR005794">
    <property type="entry name" value="Fmt"/>
</dbReference>
<evidence type="ECO:0000256" key="1">
    <source>
        <dbReference type="ARBA" id="ARBA00010699"/>
    </source>
</evidence>
<dbReference type="InterPro" id="IPR002376">
    <property type="entry name" value="Formyl_transf_N"/>
</dbReference>
<protein>
    <recommendedName>
        <fullName evidence="2 5">Methionyl-tRNA formyltransferase</fullName>
        <ecNumber evidence="2 5">2.1.2.9</ecNumber>
    </recommendedName>
</protein>
<evidence type="ECO:0000313" key="9">
    <source>
        <dbReference type="Proteomes" id="UP001162800"/>
    </source>
</evidence>
<comment type="function">
    <text evidence="5">Attaches a formyl group to the free amino group of methionyl-tRNA(fMet). The formyl group appears to play a dual role in the initiator identity of N-formylmethionyl-tRNA by promoting its recognition by IF2 and preventing the misappropriation of this tRNA by the elongation apparatus.</text>
</comment>
<dbReference type="NCBIfam" id="TIGR00460">
    <property type="entry name" value="fmt"/>
    <property type="match status" value="1"/>
</dbReference>
<feature type="domain" description="Formyl transferase C-terminal" evidence="7">
    <location>
        <begin position="211"/>
        <end position="308"/>
    </location>
</feature>
<comment type="similarity">
    <text evidence="1 5">Belongs to the Fmt family.</text>
</comment>
<dbReference type="InterPro" id="IPR005793">
    <property type="entry name" value="Formyl_trans_C"/>
</dbReference>
<sequence length="320" mass="33727">MNVIFAGTPEFASVALQRLLDAGFRVPLVLTQPDRPAGRGMKLQASPVKQCALAHGIAVSQPRSLRLDGKYPEDAAEAQAAIAAAQADVMVVAAYGLILPQWVLDAPARGCLNIHASLLPRWRGAAPIHRAIEAGDSETGVTIMQMDAGLDTGDMCLVERLPIAATDTTASLHDELATLGGRLIVEALEMSACGGLPRMPQPAAGVTYAHKIEKAESWIDWRQTAAAIDRRVRAFTPFPGAASQWQGETIKFWEGRPEPRVGDAAPGTVLAADAEGVVVACGEGVMRFSQLQRAGGKRLAAADFLRGFALPAGAQLEAAP</sequence>
<dbReference type="Gene3D" id="3.40.50.12230">
    <property type="match status" value="1"/>
</dbReference>
<reference evidence="8" key="1">
    <citation type="submission" date="2022-09" db="EMBL/GenBank/DDBJ databases">
        <title>The complete genome of Acidovorax sp. 5MLIR.</title>
        <authorList>
            <person name="Liu L."/>
            <person name="Yue J."/>
            <person name="Yang F."/>
            <person name="Yuan J."/>
            <person name="Li L."/>
        </authorList>
    </citation>
    <scope>NUCLEOTIDE SEQUENCE</scope>
    <source>
        <strain evidence="8">5MLIR</strain>
    </source>
</reference>
<evidence type="ECO:0000313" key="8">
    <source>
        <dbReference type="EMBL" id="UYG50210.1"/>
    </source>
</evidence>
<dbReference type="SUPFAM" id="SSF53328">
    <property type="entry name" value="Formyltransferase"/>
    <property type="match status" value="1"/>
</dbReference>
<evidence type="ECO:0000256" key="5">
    <source>
        <dbReference type="HAMAP-Rule" id="MF_00182"/>
    </source>
</evidence>